<comment type="caution">
    <text evidence="10">The sequence shown here is derived from an EMBL/GenBank/DDBJ whole genome shotgun (WGS) entry which is preliminary data.</text>
</comment>
<feature type="transmembrane region" description="Helical" evidence="8">
    <location>
        <begin position="965"/>
        <end position="987"/>
    </location>
</feature>
<feature type="compositionally biased region" description="Low complexity" evidence="7">
    <location>
        <begin position="863"/>
        <end position="884"/>
    </location>
</feature>
<evidence type="ECO:0000256" key="5">
    <source>
        <dbReference type="ARBA" id="ARBA00022840"/>
    </source>
</evidence>
<dbReference type="Pfam" id="PF00069">
    <property type="entry name" value="Pkinase"/>
    <property type="match status" value="1"/>
</dbReference>
<evidence type="ECO:0000256" key="8">
    <source>
        <dbReference type="SAM" id="Phobius"/>
    </source>
</evidence>
<dbReference type="AlphaFoldDB" id="A0A0V0QCJ3"/>
<organism evidence="10 11">
    <name type="scientific">Pseudocohnilembus persalinus</name>
    <name type="common">Ciliate</name>
    <dbReference type="NCBI Taxonomy" id="266149"/>
    <lineage>
        <taxon>Eukaryota</taxon>
        <taxon>Sar</taxon>
        <taxon>Alveolata</taxon>
        <taxon>Ciliophora</taxon>
        <taxon>Intramacronucleata</taxon>
        <taxon>Oligohymenophorea</taxon>
        <taxon>Scuticociliatia</taxon>
        <taxon>Philasterida</taxon>
        <taxon>Pseudocohnilembidae</taxon>
        <taxon>Pseudocohnilembus</taxon>
    </lineage>
</organism>
<evidence type="ECO:0000259" key="9">
    <source>
        <dbReference type="PROSITE" id="PS50011"/>
    </source>
</evidence>
<evidence type="ECO:0000256" key="6">
    <source>
        <dbReference type="SAM" id="Coils"/>
    </source>
</evidence>
<dbReference type="PANTHER" id="PTHR24349">
    <property type="entry name" value="SERINE/THREONINE-PROTEIN KINASE"/>
    <property type="match status" value="1"/>
</dbReference>
<gene>
    <name evidence="10" type="ORF">PPERSA_12640</name>
</gene>
<feature type="coiled-coil region" evidence="6">
    <location>
        <begin position="74"/>
        <end position="107"/>
    </location>
</feature>
<feature type="domain" description="Protein kinase" evidence="9">
    <location>
        <begin position="175"/>
        <end position="467"/>
    </location>
</feature>
<keyword evidence="8" id="KW-0472">Membrane</keyword>
<reference evidence="10 11" key="1">
    <citation type="journal article" date="2015" name="Sci. Rep.">
        <title>Genome of the facultative scuticociliatosis pathogen Pseudocohnilembus persalinus provides insight into its virulence through horizontal gene transfer.</title>
        <authorList>
            <person name="Xiong J."/>
            <person name="Wang G."/>
            <person name="Cheng J."/>
            <person name="Tian M."/>
            <person name="Pan X."/>
            <person name="Warren A."/>
            <person name="Jiang C."/>
            <person name="Yuan D."/>
            <person name="Miao W."/>
        </authorList>
    </citation>
    <scope>NUCLEOTIDE SEQUENCE [LARGE SCALE GENOMIC DNA]</scope>
    <source>
        <strain evidence="10">36N120E</strain>
    </source>
</reference>
<dbReference type="PROSITE" id="PS00108">
    <property type="entry name" value="PROTEIN_KINASE_ST"/>
    <property type="match status" value="1"/>
</dbReference>
<feature type="region of interest" description="Disordered" evidence="7">
    <location>
        <begin position="857"/>
        <end position="922"/>
    </location>
</feature>
<dbReference type="Proteomes" id="UP000054937">
    <property type="component" value="Unassembled WGS sequence"/>
</dbReference>
<dbReference type="PROSITE" id="PS50011">
    <property type="entry name" value="PROTEIN_KINASE_DOM"/>
    <property type="match status" value="1"/>
</dbReference>
<dbReference type="SMART" id="SM00220">
    <property type="entry name" value="S_TKc"/>
    <property type="match status" value="1"/>
</dbReference>
<dbReference type="InterPro" id="IPR011009">
    <property type="entry name" value="Kinase-like_dom_sf"/>
</dbReference>
<keyword evidence="8" id="KW-0812">Transmembrane</keyword>
<protein>
    <submittedName>
        <fullName evidence="10">Protein kinase-like domain</fullName>
    </submittedName>
</protein>
<evidence type="ECO:0000256" key="3">
    <source>
        <dbReference type="ARBA" id="ARBA00022741"/>
    </source>
</evidence>
<dbReference type="InParanoid" id="A0A0V0QCJ3"/>
<dbReference type="InterPro" id="IPR000719">
    <property type="entry name" value="Prot_kinase_dom"/>
</dbReference>
<dbReference type="InterPro" id="IPR050205">
    <property type="entry name" value="CDPK_Ser/Thr_kinases"/>
</dbReference>
<keyword evidence="1" id="KW-0723">Serine/threonine-protein kinase</keyword>
<dbReference type="Gene3D" id="1.10.510.10">
    <property type="entry name" value="Transferase(Phosphotransferase) domain 1"/>
    <property type="match status" value="1"/>
</dbReference>
<keyword evidence="2" id="KW-0808">Transferase</keyword>
<evidence type="ECO:0000313" key="11">
    <source>
        <dbReference type="Proteomes" id="UP000054937"/>
    </source>
</evidence>
<sequence length="1000" mass="117661">MSVTDNINGTQKLGEEQKKKLKKLLQKKNLKQLAPNIYLIKNQHKVLKISKHICLNLCGLDFSSSSTQEEEEEEDDEEIECIQENKQNENLQDKQNKQKENQNLNQQTSISEYAKETEINQKQYIYNNNNLSSNFLTKTSSCSGKIQKIHGNYQQIHQQIYTNKVIMENQNQQQQNKNISFAKTEKGSLIKNDTNLGQIKQKQNEILIKSQNELSEQSSDEEDENSEHIHGEKCLLLEKEFQIMKQLNTQHKSLIKYYKFYKNIEVNGQICCALEMNFYEGGDYFQNFIEKKQDTVEYVKHMKSGMKSLLEVLNLMHQQGIAHNDIKPENILVTQDPQMPILIDLEYAEFSQSENLYERQKDTWDMRDLRYSSPDIFIFQKQLKQLEEDQGMNPYSENRSNAEQLIRHPFITQIICFVNEEGETQIFEINNLNQHDYSVILTNLEKVESLKTNQKPLIQEIINQYIMEENLNSQTLKNQNNFSYNQGQNIPLKNINNVDDIENKYVLKEHLKYKNLSCKDILDNKNIQKQFLSHQLIQYIYAKKEIEDEKENTDITQSQNQDNKNEKKSDNSNSSSYQGKTAGLVTGKSQHSAFDFFEKIETNFLEKYLLYLIKDELGQIFLNLNEIINNPNLVYLFNVQKEFKMSELMEFFQKKIGQYEQQAPIMLPPSSRQSRKKEHVFIQIYQNKFARLDIEVQKNEFLFAFSKFKQTHSKLKDFGKEILKRLAKEKQLITFIQQKQNQEKIQQSSQQVAQQQQSINSNSSYKNKLPCMNLLIFYTGDVNFKFQNDEFLTKNMINIHGQDFNFKVNIFYVSKVQLFQYFCKSNNLNIEQIDDKTITLFELRRMSLKRRNLALENHKKQKQQQLQQQQQQQSKNSMKSLQSNTKKQNDKEIPNFSQNNSQIVRGGQKGGSYKAPQNKQNNQIQTQKSFNLTQSCHQVDDAQQKNFKNRSFTQIKDFCSTNNKILKIGGIICFSVGVTYIFGKYVLKDNPKTQEQIKNN</sequence>
<evidence type="ECO:0000256" key="7">
    <source>
        <dbReference type="SAM" id="MobiDB-lite"/>
    </source>
</evidence>
<dbReference type="Gene3D" id="3.30.200.20">
    <property type="entry name" value="Phosphorylase Kinase, domain 1"/>
    <property type="match status" value="1"/>
</dbReference>
<evidence type="ECO:0000313" key="10">
    <source>
        <dbReference type="EMBL" id="KRW99964.1"/>
    </source>
</evidence>
<keyword evidence="11" id="KW-1185">Reference proteome</keyword>
<dbReference type="EMBL" id="LDAU01000202">
    <property type="protein sequence ID" value="KRW99964.1"/>
    <property type="molecule type" value="Genomic_DNA"/>
</dbReference>
<evidence type="ECO:0000256" key="2">
    <source>
        <dbReference type="ARBA" id="ARBA00022679"/>
    </source>
</evidence>
<dbReference type="SUPFAM" id="SSF56112">
    <property type="entry name" value="Protein kinase-like (PK-like)"/>
    <property type="match status" value="1"/>
</dbReference>
<accession>A0A0V0QCJ3</accession>
<proteinExistence type="predicted"/>
<evidence type="ECO:0000256" key="1">
    <source>
        <dbReference type="ARBA" id="ARBA00022527"/>
    </source>
</evidence>
<dbReference type="GO" id="GO:0005524">
    <property type="term" value="F:ATP binding"/>
    <property type="evidence" value="ECO:0007669"/>
    <property type="project" value="UniProtKB-KW"/>
</dbReference>
<dbReference type="OrthoDB" id="4062651at2759"/>
<name>A0A0V0QCJ3_PSEPJ</name>
<evidence type="ECO:0000256" key="4">
    <source>
        <dbReference type="ARBA" id="ARBA00022777"/>
    </source>
</evidence>
<dbReference type="InterPro" id="IPR008271">
    <property type="entry name" value="Ser/Thr_kinase_AS"/>
</dbReference>
<keyword evidence="5" id="KW-0067">ATP-binding</keyword>
<keyword evidence="8" id="KW-1133">Transmembrane helix</keyword>
<keyword evidence="6" id="KW-0175">Coiled coil</keyword>
<feature type="region of interest" description="Disordered" evidence="7">
    <location>
        <begin position="550"/>
        <end position="582"/>
    </location>
</feature>
<keyword evidence="4 10" id="KW-0418">Kinase</keyword>
<dbReference type="GO" id="GO:0004674">
    <property type="term" value="F:protein serine/threonine kinase activity"/>
    <property type="evidence" value="ECO:0007669"/>
    <property type="project" value="UniProtKB-KW"/>
</dbReference>
<keyword evidence="3" id="KW-0547">Nucleotide-binding</keyword>